<dbReference type="Proteomes" id="UP000054560">
    <property type="component" value="Unassembled WGS sequence"/>
</dbReference>
<evidence type="ECO:0000313" key="3">
    <source>
        <dbReference type="Proteomes" id="UP000054560"/>
    </source>
</evidence>
<sequence length="85" mass="9211">LYPSSLTDTETAERLHRLRGAGAVSALLRVKILAVAGVLNVVLSVVQGAAPMVIENRCRNVHSDVVIRQTDCTTSYTLRPGAFYK</sequence>
<organism evidence="2 3">
    <name type="scientific">Sphaeroforma arctica JP610</name>
    <dbReference type="NCBI Taxonomy" id="667725"/>
    <lineage>
        <taxon>Eukaryota</taxon>
        <taxon>Ichthyosporea</taxon>
        <taxon>Ichthyophonida</taxon>
        <taxon>Sphaeroforma</taxon>
    </lineage>
</organism>
<feature type="non-terminal residue" evidence="2">
    <location>
        <position position="1"/>
    </location>
</feature>
<name>A0A0L0F0H0_9EUKA</name>
<dbReference type="AlphaFoldDB" id="A0A0L0F0H0"/>
<protein>
    <submittedName>
        <fullName evidence="2">Uncharacterized protein</fullName>
    </submittedName>
</protein>
<keyword evidence="1" id="KW-1133">Transmembrane helix</keyword>
<dbReference type="RefSeq" id="XP_014144043.1">
    <property type="nucleotide sequence ID" value="XM_014288568.1"/>
</dbReference>
<feature type="transmembrane region" description="Helical" evidence="1">
    <location>
        <begin position="32"/>
        <end position="54"/>
    </location>
</feature>
<evidence type="ECO:0000313" key="2">
    <source>
        <dbReference type="EMBL" id="KNC70141.1"/>
    </source>
</evidence>
<dbReference type="EMBL" id="KQ252026">
    <property type="protein sequence ID" value="KNC70141.1"/>
    <property type="molecule type" value="Genomic_DNA"/>
</dbReference>
<dbReference type="GeneID" id="25917840"/>
<keyword evidence="1" id="KW-0472">Membrane</keyword>
<evidence type="ECO:0000256" key="1">
    <source>
        <dbReference type="SAM" id="Phobius"/>
    </source>
</evidence>
<reference evidence="2 3" key="1">
    <citation type="submission" date="2011-02" db="EMBL/GenBank/DDBJ databases">
        <title>The Genome Sequence of Sphaeroforma arctica JP610.</title>
        <authorList>
            <consortium name="The Broad Institute Genome Sequencing Platform"/>
            <person name="Russ C."/>
            <person name="Cuomo C."/>
            <person name="Young S.K."/>
            <person name="Zeng Q."/>
            <person name="Gargeya S."/>
            <person name="Alvarado L."/>
            <person name="Berlin A."/>
            <person name="Chapman S.B."/>
            <person name="Chen Z."/>
            <person name="Freedman E."/>
            <person name="Gellesch M."/>
            <person name="Goldberg J."/>
            <person name="Griggs A."/>
            <person name="Gujja S."/>
            <person name="Heilman E."/>
            <person name="Heiman D."/>
            <person name="Howarth C."/>
            <person name="Mehta T."/>
            <person name="Neiman D."/>
            <person name="Pearson M."/>
            <person name="Roberts A."/>
            <person name="Saif S."/>
            <person name="Shea T."/>
            <person name="Shenoy N."/>
            <person name="Sisk P."/>
            <person name="Stolte C."/>
            <person name="Sykes S."/>
            <person name="White J."/>
            <person name="Yandava C."/>
            <person name="Burger G."/>
            <person name="Gray M.W."/>
            <person name="Holland P.W.H."/>
            <person name="King N."/>
            <person name="Lang F.B.F."/>
            <person name="Roger A.J."/>
            <person name="Ruiz-Trillo I."/>
            <person name="Haas B."/>
            <person name="Nusbaum C."/>
            <person name="Birren B."/>
        </authorList>
    </citation>
    <scope>NUCLEOTIDE SEQUENCE [LARGE SCALE GENOMIC DNA]</scope>
    <source>
        <strain evidence="2 3">JP610</strain>
    </source>
</reference>
<gene>
    <name evidence="2" type="ORF">SARC_17336</name>
</gene>
<keyword evidence="1" id="KW-0812">Transmembrane</keyword>
<proteinExistence type="predicted"/>
<accession>A0A0L0F0H0</accession>
<keyword evidence="3" id="KW-1185">Reference proteome</keyword>